<protein>
    <submittedName>
        <fullName evidence="2">Uncharacterized protein</fullName>
    </submittedName>
</protein>
<keyword evidence="1" id="KW-1133">Transmembrane helix</keyword>
<dbReference type="RefSeq" id="WP_176504462.1">
    <property type="nucleotide sequence ID" value="NZ_OAOQ01000001.1"/>
</dbReference>
<sequence length="45" mass="4982">MQMVREGYRGISILVQINRDWFFTVAYITLALASGIGISGAVLSY</sequence>
<keyword evidence="1" id="KW-0472">Membrane</keyword>
<name>A0A285CJH0_9RHOB</name>
<dbReference type="Proteomes" id="UP000219467">
    <property type="component" value="Unassembled WGS sequence"/>
</dbReference>
<dbReference type="AlphaFoldDB" id="A0A285CJH0"/>
<keyword evidence="3" id="KW-1185">Reference proteome</keyword>
<proteinExistence type="predicted"/>
<accession>A0A285CJH0</accession>
<evidence type="ECO:0000313" key="2">
    <source>
        <dbReference type="EMBL" id="SNX67669.1"/>
    </source>
</evidence>
<feature type="transmembrane region" description="Helical" evidence="1">
    <location>
        <begin position="21"/>
        <end position="43"/>
    </location>
</feature>
<gene>
    <name evidence="2" type="ORF">SAMN05878503_101306</name>
</gene>
<keyword evidence="1" id="KW-0812">Transmembrane</keyword>
<evidence type="ECO:0000256" key="1">
    <source>
        <dbReference type="SAM" id="Phobius"/>
    </source>
</evidence>
<organism evidence="2 3">
    <name type="scientific">Cereibacter ovatus</name>
    <dbReference type="NCBI Taxonomy" id="439529"/>
    <lineage>
        <taxon>Bacteria</taxon>
        <taxon>Pseudomonadati</taxon>
        <taxon>Pseudomonadota</taxon>
        <taxon>Alphaproteobacteria</taxon>
        <taxon>Rhodobacterales</taxon>
        <taxon>Paracoccaceae</taxon>
        <taxon>Cereibacter</taxon>
    </lineage>
</organism>
<reference evidence="3" key="1">
    <citation type="submission" date="2017-08" db="EMBL/GenBank/DDBJ databases">
        <authorList>
            <person name="Varghese N."/>
            <person name="Submissions S."/>
        </authorList>
    </citation>
    <scope>NUCLEOTIDE SEQUENCE [LARGE SCALE GENOMIC DNA]</scope>
    <source>
        <strain evidence="3">JA234</strain>
    </source>
</reference>
<dbReference type="EMBL" id="OAOQ01000001">
    <property type="protein sequence ID" value="SNX67669.1"/>
    <property type="molecule type" value="Genomic_DNA"/>
</dbReference>
<evidence type="ECO:0000313" key="3">
    <source>
        <dbReference type="Proteomes" id="UP000219467"/>
    </source>
</evidence>